<dbReference type="Proteomes" id="UP000503505">
    <property type="component" value="Chromosome"/>
</dbReference>
<evidence type="ECO:0000256" key="2">
    <source>
        <dbReference type="ARBA" id="ARBA00023002"/>
    </source>
</evidence>
<organism evidence="4 5">
    <name type="scientific">Acinetobacter schindleri</name>
    <dbReference type="NCBI Taxonomy" id="108981"/>
    <lineage>
        <taxon>Bacteria</taxon>
        <taxon>Pseudomonadati</taxon>
        <taxon>Pseudomonadota</taxon>
        <taxon>Gammaproteobacteria</taxon>
        <taxon>Moraxellales</taxon>
        <taxon>Moraxellaceae</taxon>
        <taxon>Acinetobacter</taxon>
    </lineage>
</organism>
<keyword evidence="1" id="KW-0274">FAD</keyword>
<evidence type="ECO:0000256" key="1">
    <source>
        <dbReference type="ARBA" id="ARBA00022827"/>
    </source>
</evidence>
<dbReference type="InterPro" id="IPR016171">
    <property type="entry name" value="Vanillyl_alc_oxidase_C-sub2"/>
</dbReference>
<dbReference type="InterPro" id="IPR016167">
    <property type="entry name" value="FAD-bd_PCMH_sub1"/>
</dbReference>
<dbReference type="Gene3D" id="3.30.43.10">
    <property type="entry name" value="Uridine Diphospho-n-acetylenolpyruvylglucosamine Reductase, domain 2"/>
    <property type="match status" value="1"/>
</dbReference>
<dbReference type="InterPro" id="IPR007173">
    <property type="entry name" value="ALO_C"/>
</dbReference>
<name>A0AAE6WXR8_9GAMM</name>
<sequence>MEIARAEMWANWSGSQRSSPSIFHPYSIEMLQGLVRIYPKLRVVGAGHSFSALAKTSDVLVCLDQLKGMCDYDREQCRSTFWAGTRLYDVGEKLATIDQALANQGDIDRQSLAGALATGTHGTGVELPCLSALVSEFELLTADGNLLRCNSEQNADIFAAGRVACGSLGIMTRIQLQNRPMYRLQEQIRLCSLTDLYASIEKWKHQHRHIEFWAFTHSDNVILKSLDETQEEAQARPDGWLDEDFMLNMCCELNRIWPGLNPWLQRLLNVAIRPSKAVDWSSRIFPSVRNTRFNEMEYQLPVKQGLACFEEVMEVLQQQKAPVFFPIEFRYVRGDDIWLSPFYQQDSVSISVHQFYKQDYQVIFDLVEPIFRKYGGRPHWGKLHSLEARQLCELYPKWDEFMQLRKSLDPQDKWLNPYLERLFIPS</sequence>
<dbReference type="InterPro" id="IPR016169">
    <property type="entry name" value="FAD-bd_PCMH_sub2"/>
</dbReference>
<dbReference type="InterPro" id="IPR006094">
    <property type="entry name" value="Oxid_FAD_bind_N"/>
</dbReference>
<dbReference type="EMBL" id="CP044463">
    <property type="protein sequence ID" value="QIC68101.1"/>
    <property type="molecule type" value="Genomic_DNA"/>
</dbReference>
<dbReference type="Gene3D" id="1.10.45.10">
    <property type="entry name" value="Vanillyl-alcohol Oxidase, Chain A, domain 4"/>
    <property type="match status" value="1"/>
</dbReference>
<dbReference type="InterPro" id="IPR016166">
    <property type="entry name" value="FAD-bd_PCMH"/>
</dbReference>
<accession>A0AAE6WXR8</accession>
<gene>
    <name evidence="4" type="ORF">FSC10_12390</name>
</gene>
<evidence type="ECO:0000313" key="4">
    <source>
        <dbReference type="EMBL" id="QIC68101.1"/>
    </source>
</evidence>
<protein>
    <submittedName>
        <fullName evidence="4">FAD-binding protein</fullName>
    </submittedName>
</protein>
<keyword evidence="2" id="KW-0560">Oxidoreductase</keyword>
<proteinExistence type="predicted"/>
<dbReference type="SUPFAM" id="SSF56176">
    <property type="entry name" value="FAD-binding/transporter-associated domain-like"/>
    <property type="match status" value="1"/>
</dbReference>
<dbReference type="Gene3D" id="3.30.70.2520">
    <property type="match status" value="1"/>
</dbReference>
<dbReference type="InterPro" id="IPR036318">
    <property type="entry name" value="FAD-bd_PCMH-like_sf"/>
</dbReference>
<reference evidence="4 5" key="1">
    <citation type="submission" date="2019-09" db="EMBL/GenBank/DDBJ databases">
        <title>Non-baumannii Acinetobacter spp. carrying blaNDM-1 isolated in China.</title>
        <authorList>
            <person name="Cui C."/>
            <person name="Chen C."/>
            <person name="Sun J."/>
            <person name="Liu Y."/>
        </authorList>
    </citation>
    <scope>NUCLEOTIDE SEQUENCE [LARGE SCALE GENOMIC DNA]</scope>
    <source>
        <strain evidence="4 5">HZE23-1</strain>
    </source>
</reference>
<dbReference type="GO" id="GO:0016020">
    <property type="term" value="C:membrane"/>
    <property type="evidence" value="ECO:0007669"/>
    <property type="project" value="InterPro"/>
</dbReference>
<dbReference type="PROSITE" id="PS51387">
    <property type="entry name" value="FAD_PCMH"/>
    <property type="match status" value="1"/>
</dbReference>
<evidence type="ECO:0000313" key="5">
    <source>
        <dbReference type="Proteomes" id="UP000503505"/>
    </source>
</evidence>
<dbReference type="PANTHER" id="PTHR43762">
    <property type="entry name" value="L-GULONOLACTONE OXIDASE"/>
    <property type="match status" value="1"/>
</dbReference>
<dbReference type="GO" id="GO:0071949">
    <property type="term" value="F:FAD binding"/>
    <property type="evidence" value="ECO:0007669"/>
    <property type="project" value="InterPro"/>
</dbReference>
<dbReference type="GO" id="GO:0003885">
    <property type="term" value="F:D-arabinono-1,4-lactone oxidase activity"/>
    <property type="evidence" value="ECO:0007669"/>
    <property type="project" value="InterPro"/>
</dbReference>
<dbReference type="Gene3D" id="3.30.465.10">
    <property type="match status" value="1"/>
</dbReference>
<evidence type="ECO:0000259" key="3">
    <source>
        <dbReference type="PROSITE" id="PS51387"/>
    </source>
</evidence>
<dbReference type="Pfam" id="PF04030">
    <property type="entry name" value="ALO"/>
    <property type="match status" value="1"/>
</dbReference>
<keyword evidence="1" id="KW-0285">Flavoprotein</keyword>
<dbReference type="InterPro" id="IPR010031">
    <property type="entry name" value="FAD_lactone_oxidase-like"/>
</dbReference>
<feature type="domain" description="FAD-binding PCMH-type" evidence="3">
    <location>
        <begin position="15"/>
        <end position="181"/>
    </location>
</feature>
<dbReference type="AlphaFoldDB" id="A0AAE6WXR8"/>
<dbReference type="NCBIfam" id="TIGR01679">
    <property type="entry name" value="bact_FAD_ox"/>
    <property type="match status" value="1"/>
</dbReference>
<dbReference type="PANTHER" id="PTHR43762:SF1">
    <property type="entry name" value="D-ARABINONO-1,4-LACTONE OXIDASE"/>
    <property type="match status" value="1"/>
</dbReference>
<dbReference type="PIRSF" id="PIRSF000136">
    <property type="entry name" value="LGO_GLO"/>
    <property type="match status" value="1"/>
</dbReference>
<dbReference type="Pfam" id="PF01565">
    <property type="entry name" value="FAD_binding_4"/>
    <property type="match status" value="1"/>
</dbReference>
<dbReference type="RefSeq" id="WP_163172076.1">
    <property type="nucleotide sequence ID" value="NZ_CP044463.1"/>
</dbReference>